<accession>A0A0A9AK23</accession>
<organism evidence="1">
    <name type="scientific">Arundo donax</name>
    <name type="common">Giant reed</name>
    <name type="synonym">Donax arundinaceus</name>
    <dbReference type="NCBI Taxonomy" id="35708"/>
    <lineage>
        <taxon>Eukaryota</taxon>
        <taxon>Viridiplantae</taxon>
        <taxon>Streptophyta</taxon>
        <taxon>Embryophyta</taxon>
        <taxon>Tracheophyta</taxon>
        <taxon>Spermatophyta</taxon>
        <taxon>Magnoliopsida</taxon>
        <taxon>Liliopsida</taxon>
        <taxon>Poales</taxon>
        <taxon>Poaceae</taxon>
        <taxon>PACMAD clade</taxon>
        <taxon>Arundinoideae</taxon>
        <taxon>Arundineae</taxon>
        <taxon>Arundo</taxon>
    </lineage>
</organism>
<reference evidence="1" key="2">
    <citation type="journal article" date="2015" name="Data Brief">
        <title>Shoot transcriptome of the giant reed, Arundo donax.</title>
        <authorList>
            <person name="Barrero R.A."/>
            <person name="Guerrero F.D."/>
            <person name="Moolhuijzen P."/>
            <person name="Goolsby J.A."/>
            <person name="Tidwell J."/>
            <person name="Bellgard S.E."/>
            <person name="Bellgard M.I."/>
        </authorList>
    </citation>
    <scope>NUCLEOTIDE SEQUENCE</scope>
    <source>
        <tissue evidence="1">Shoot tissue taken approximately 20 cm above the soil surface</tissue>
    </source>
</reference>
<dbReference type="EMBL" id="GBRH01247702">
    <property type="protein sequence ID" value="JAD50193.1"/>
    <property type="molecule type" value="Transcribed_RNA"/>
</dbReference>
<dbReference type="AlphaFoldDB" id="A0A0A9AK23"/>
<evidence type="ECO:0000313" key="1">
    <source>
        <dbReference type="EMBL" id="JAD50193.1"/>
    </source>
</evidence>
<sequence length="52" mass="6117">MSKGIEIRSEALLFRVGNEVTVVDNRKQWRLLSYSKQFNNCPQKGNCQNERM</sequence>
<protein>
    <submittedName>
        <fullName evidence="1">Uncharacterized protein</fullName>
    </submittedName>
</protein>
<name>A0A0A9AK23_ARUDO</name>
<proteinExistence type="predicted"/>
<reference evidence="1" key="1">
    <citation type="submission" date="2014-09" db="EMBL/GenBank/DDBJ databases">
        <authorList>
            <person name="Magalhaes I.L.F."/>
            <person name="Oliveira U."/>
            <person name="Santos F.R."/>
            <person name="Vidigal T.H.D.A."/>
            <person name="Brescovit A.D."/>
            <person name="Santos A.J."/>
        </authorList>
    </citation>
    <scope>NUCLEOTIDE SEQUENCE</scope>
    <source>
        <tissue evidence="1">Shoot tissue taken approximately 20 cm above the soil surface</tissue>
    </source>
</reference>